<dbReference type="PANTHER" id="PTHR11059:SF0">
    <property type="entry name" value="DNA REPAIR PROTEIN RECN"/>
    <property type="match status" value="1"/>
</dbReference>
<dbReference type="InterPro" id="IPR003395">
    <property type="entry name" value="RecF/RecN/SMC_N"/>
</dbReference>
<keyword evidence="13" id="KW-1185">Reference proteome</keyword>
<dbReference type="PANTHER" id="PTHR11059">
    <property type="entry name" value="DNA REPAIR PROTEIN RECN"/>
    <property type="match status" value="1"/>
</dbReference>
<evidence type="ECO:0000256" key="1">
    <source>
        <dbReference type="ARBA" id="ARBA00003618"/>
    </source>
</evidence>
<name>A0A4R2NXA6_RHOAD</name>
<proteinExistence type="inferred from homology"/>
<keyword evidence="4" id="KW-0547">Nucleotide-binding</keyword>
<sequence length="550" mass="58035">MLRSLDIRDMLIIDRLDLSFQSGLNVLTGETGAGKSILLDALGFVLGWRGRAELVRPGATQGEVTAVFDLPAGHAARTILQEAGLPEGDELILRRINSAEGRKTAWVNDRRASGEVLRALSDTLVELHGQQDDRGLLNPRGHRALLDAFGGLDDQLAATRAAWRARAEADSALAAAEERLAALRAEEDFLRHAVEELDRLSPEPGEEAGLDARRREMQAAERVREDIVRAHAALGPGEGAEGRMGDALRWLEGAAEGVGGRLDEAVAALSRALVELGEATQAVEECQEALTFDPGALEAAEERLFAIRALARKHGVLPDDLPTLAYDLRGRLDALDAGAHDLADLQKARDAARVSYDAAAADLGQARAQAAMRLDAAMSGELAPLKMERASFATRITPAEPGPGGCDAVAFTVATNPGAPAGPLNKIASGGELSRFLLALKVCLARGSSPLTLIFDEIDRGVGGATADAVGRRLAALSETAQVLVVTHSPQVAAKGAHHWRVEKRVAGGMTLSTVTPLDAAARVDEIARMLSGDTITEEARAAARALLAP</sequence>
<comment type="function">
    <text evidence="1 9">May be involved in recombinational repair of damaged DNA.</text>
</comment>
<dbReference type="EMBL" id="SLXL01000002">
    <property type="protein sequence ID" value="TCP26288.1"/>
    <property type="molecule type" value="Genomic_DNA"/>
</dbReference>
<keyword evidence="10" id="KW-0175">Coiled coil</keyword>
<evidence type="ECO:0000259" key="11">
    <source>
        <dbReference type="Pfam" id="PF02463"/>
    </source>
</evidence>
<evidence type="ECO:0000256" key="3">
    <source>
        <dbReference type="ARBA" id="ARBA00021315"/>
    </source>
</evidence>
<comment type="similarity">
    <text evidence="2 9">Belongs to the RecN family.</text>
</comment>
<dbReference type="FunFam" id="3.40.50.300:FF:000356">
    <property type="entry name" value="DNA repair protein RecN"/>
    <property type="match status" value="1"/>
</dbReference>
<accession>A0A4R2NXA6</accession>
<evidence type="ECO:0000256" key="9">
    <source>
        <dbReference type="PIRNR" id="PIRNR003128"/>
    </source>
</evidence>
<dbReference type="CDD" id="cd03241">
    <property type="entry name" value="ABC_RecN"/>
    <property type="match status" value="2"/>
</dbReference>
<dbReference type="OrthoDB" id="9806954at2"/>
<dbReference type="GO" id="GO:0006281">
    <property type="term" value="P:DNA repair"/>
    <property type="evidence" value="ECO:0007669"/>
    <property type="project" value="UniProtKB-KW"/>
</dbReference>
<evidence type="ECO:0000256" key="2">
    <source>
        <dbReference type="ARBA" id="ARBA00009441"/>
    </source>
</evidence>
<reference evidence="12 13" key="1">
    <citation type="submission" date="2019-03" db="EMBL/GenBank/DDBJ databases">
        <title>Genomic Encyclopedia of Type Strains, Phase IV (KMG-IV): sequencing the most valuable type-strain genomes for metagenomic binning, comparative biology and taxonomic classification.</title>
        <authorList>
            <person name="Goeker M."/>
        </authorList>
    </citation>
    <scope>NUCLEOTIDE SEQUENCE [LARGE SCALE GENOMIC DNA]</scope>
    <source>
        <strain evidence="12 13">DSM 2781</strain>
    </source>
</reference>
<dbReference type="GO" id="GO:0005524">
    <property type="term" value="F:ATP binding"/>
    <property type="evidence" value="ECO:0007669"/>
    <property type="project" value="UniProtKB-KW"/>
</dbReference>
<evidence type="ECO:0000256" key="7">
    <source>
        <dbReference type="ARBA" id="ARBA00023204"/>
    </source>
</evidence>
<keyword evidence="6" id="KW-0067">ATP-binding</keyword>
<dbReference type="NCBIfam" id="TIGR00634">
    <property type="entry name" value="recN"/>
    <property type="match status" value="1"/>
</dbReference>
<evidence type="ECO:0000313" key="12">
    <source>
        <dbReference type="EMBL" id="TCP26288.1"/>
    </source>
</evidence>
<dbReference type="GO" id="GO:0009432">
    <property type="term" value="P:SOS response"/>
    <property type="evidence" value="ECO:0007669"/>
    <property type="project" value="TreeGrafter"/>
</dbReference>
<dbReference type="RefSeq" id="WP_132600068.1">
    <property type="nucleotide sequence ID" value="NZ_NRRP01000024.1"/>
</dbReference>
<evidence type="ECO:0000256" key="5">
    <source>
        <dbReference type="ARBA" id="ARBA00022763"/>
    </source>
</evidence>
<comment type="caution">
    <text evidence="12">The sequence shown here is derived from an EMBL/GenBank/DDBJ whole genome shotgun (WGS) entry which is preliminary data.</text>
</comment>
<keyword evidence="5 9" id="KW-0227">DNA damage</keyword>
<protein>
    <recommendedName>
        <fullName evidence="3 9">DNA repair protein RecN</fullName>
    </recommendedName>
    <alternativeName>
        <fullName evidence="8 9">Recombination protein N</fullName>
    </alternativeName>
</protein>
<organism evidence="12 13">
    <name type="scientific">Rhodovulum adriaticum</name>
    <name type="common">Rhodopseudomonas adriatica</name>
    <dbReference type="NCBI Taxonomy" id="35804"/>
    <lineage>
        <taxon>Bacteria</taxon>
        <taxon>Pseudomonadati</taxon>
        <taxon>Pseudomonadota</taxon>
        <taxon>Alphaproteobacteria</taxon>
        <taxon>Rhodobacterales</taxon>
        <taxon>Paracoccaceae</taxon>
        <taxon>Rhodovulum</taxon>
    </lineage>
</organism>
<evidence type="ECO:0000256" key="10">
    <source>
        <dbReference type="SAM" id="Coils"/>
    </source>
</evidence>
<dbReference type="GO" id="GO:0043590">
    <property type="term" value="C:bacterial nucleoid"/>
    <property type="evidence" value="ECO:0007669"/>
    <property type="project" value="TreeGrafter"/>
</dbReference>
<feature type="coiled-coil region" evidence="10">
    <location>
        <begin position="166"/>
        <end position="200"/>
    </location>
</feature>
<dbReference type="Gene3D" id="3.40.50.300">
    <property type="entry name" value="P-loop containing nucleotide triphosphate hydrolases"/>
    <property type="match status" value="2"/>
</dbReference>
<dbReference type="AlphaFoldDB" id="A0A4R2NXA6"/>
<gene>
    <name evidence="12" type="ORF">EV656_102251</name>
</gene>
<dbReference type="SUPFAM" id="SSF52540">
    <property type="entry name" value="P-loop containing nucleoside triphosphate hydrolases"/>
    <property type="match status" value="2"/>
</dbReference>
<evidence type="ECO:0000256" key="8">
    <source>
        <dbReference type="ARBA" id="ARBA00033408"/>
    </source>
</evidence>
<dbReference type="Pfam" id="PF02463">
    <property type="entry name" value="SMC_N"/>
    <property type="match status" value="1"/>
</dbReference>
<evidence type="ECO:0000256" key="4">
    <source>
        <dbReference type="ARBA" id="ARBA00022741"/>
    </source>
</evidence>
<dbReference type="Proteomes" id="UP000295733">
    <property type="component" value="Unassembled WGS sequence"/>
</dbReference>
<dbReference type="InterPro" id="IPR004604">
    <property type="entry name" value="DNA_recomb/repair_RecN"/>
</dbReference>
<evidence type="ECO:0000313" key="13">
    <source>
        <dbReference type="Proteomes" id="UP000295733"/>
    </source>
</evidence>
<feature type="domain" description="RecF/RecN/SMC N-terminal" evidence="11">
    <location>
        <begin position="14"/>
        <end position="504"/>
    </location>
</feature>
<dbReference type="InterPro" id="IPR027417">
    <property type="entry name" value="P-loop_NTPase"/>
</dbReference>
<evidence type="ECO:0000256" key="6">
    <source>
        <dbReference type="ARBA" id="ARBA00022840"/>
    </source>
</evidence>
<dbReference type="PIRSF" id="PIRSF003128">
    <property type="entry name" value="RecN"/>
    <property type="match status" value="1"/>
</dbReference>
<keyword evidence="7 9" id="KW-0234">DNA repair</keyword>
<dbReference type="GO" id="GO:0006310">
    <property type="term" value="P:DNA recombination"/>
    <property type="evidence" value="ECO:0007669"/>
    <property type="project" value="InterPro"/>
</dbReference>